<sequence length="615" mass="70218">MSIITIILFLLYGWGLGFTITNFIKNSDDFWERNIMRLGIGIGVIPLLGVLLNLLRIPLDWRIFLILSIAFPLYWLFKNIKKLKLPSFKFKLTKSGIYLLVVLFLFMFTFYMYHKGAFVYPWLEDGDSYDVAVMAKYIATYKTFTRPAGTEDLRISHYAEPYTLTYNILMGILHQTSPSIRWTLKFFNALLVSLSIPFFYFFVKKFTNNKKIALFSSFVLFAIPSFESHFIFAQQLAALLFFPAFYALESIKDDKKWAFVAAVIIASILITQFSSAATFVLLFLPSYFVVKCITEKNFQKYIILAAVLGLLLSFVYWAPMIAKYGVDRVNPISESEKKFYKTGTSYISTIGDFIWAKDFWPNAGSGNKIDQPIGIGIIISLLVVVSLVLIFKDFKSLFKKENAYISITVLWVFFNFFSTYGNPFLTVNPHRGWSFLAIAIAILVGKGLCDIADSGRKKGIPSILIITPIIILILLTSFYSKYAVNTAIWPQHYANPVTEISAYVWLTSLPVNTRVTSLCKSDSGVIAFDKFSASDWDREILDFKSNFINMPAPDIHSFLKNKDYEYVISDYSCVENFGINETISKLNEMVSSGLFQPVYQAEYQGQKLLTIVFKV</sequence>
<feature type="transmembrane region" description="Helical" evidence="1">
    <location>
        <begin position="257"/>
        <end position="290"/>
    </location>
</feature>
<evidence type="ECO:0000256" key="1">
    <source>
        <dbReference type="SAM" id="Phobius"/>
    </source>
</evidence>
<comment type="caution">
    <text evidence="2">The sequence shown here is derived from an EMBL/GenBank/DDBJ whole genome shotgun (WGS) entry which is preliminary data.</text>
</comment>
<keyword evidence="1" id="KW-1133">Transmembrane helix</keyword>
<keyword evidence="1" id="KW-0812">Transmembrane</keyword>
<reference evidence="2 3" key="1">
    <citation type="journal article" date="2015" name="Nature">
        <title>rRNA introns, odd ribosomes, and small enigmatic genomes across a large radiation of phyla.</title>
        <authorList>
            <person name="Brown C.T."/>
            <person name="Hug L.A."/>
            <person name="Thomas B.C."/>
            <person name="Sharon I."/>
            <person name="Castelle C.J."/>
            <person name="Singh A."/>
            <person name="Wilkins M.J."/>
            <person name="Williams K.H."/>
            <person name="Banfield J.F."/>
        </authorList>
    </citation>
    <scope>NUCLEOTIDE SEQUENCE [LARGE SCALE GENOMIC DNA]</scope>
</reference>
<feature type="transmembrane region" description="Helical" evidence="1">
    <location>
        <begin position="61"/>
        <end position="77"/>
    </location>
</feature>
<feature type="transmembrane region" description="Helical" evidence="1">
    <location>
        <begin position="36"/>
        <end position="55"/>
    </location>
</feature>
<proteinExistence type="predicted"/>
<protein>
    <recommendedName>
        <fullName evidence="4">Glycosyltransferase RgtA/B/C/D-like domain-containing protein</fullName>
    </recommendedName>
</protein>
<feature type="transmembrane region" description="Helical" evidence="1">
    <location>
        <begin position="6"/>
        <end position="24"/>
    </location>
</feature>
<evidence type="ECO:0008006" key="4">
    <source>
        <dbReference type="Google" id="ProtNLM"/>
    </source>
</evidence>
<feature type="transmembrane region" description="Helical" evidence="1">
    <location>
        <begin position="461"/>
        <end position="479"/>
    </location>
</feature>
<feature type="transmembrane region" description="Helical" evidence="1">
    <location>
        <begin position="186"/>
        <end position="203"/>
    </location>
</feature>
<feature type="transmembrane region" description="Helical" evidence="1">
    <location>
        <begin position="215"/>
        <end position="245"/>
    </location>
</feature>
<accession>A0A0G0TP48</accession>
<evidence type="ECO:0000313" key="2">
    <source>
        <dbReference type="EMBL" id="KKR78794.1"/>
    </source>
</evidence>
<evidence type="ECO:0000313" key="3">
    <source>
        <dbReference type="Proteomes" id="UP000034749"/>
    </source>
</evidence>
<feature type="transmembrane region" description="Helical" evidence="1">
    <location>
        <begin position="373"/>
        <end position="391"/>
    </location>
</feature>
<dbReference type="AlphaFoldDB" id="A0A0G0TP48"/>
<feature type="transmembrane region" description="Helical" evidence="1">
    <location>
        <begin position="403"/>
        <end position="420"/>
    </location>
</feature>
<keyword evidence="1" id="KW-0472">Membrane</keyword>
<dbReference type="Proteomes" id="UP000034749">
    <property type="component" value="Unassembled WGS sequence"/>
</dbReference>
<feature type="transmembrane region" description="Helical" evidence="1">
    <location>
        <begin position="97"/>
        <end position="114"/>
    </location>
</feature>
<name>A0A0G0TP48_9BACT</name>
<gene>
    <name evidence="2" type="ORF">UU24_C0025G0003</name>
</gene>
<dbReference type="EMBL" id="LBZW01000025">
    <property type="protein sequence ID" value="KKR78794.1"/>
    <property type="molecule type" value="Genomic_DNA"/>
</dbReference>
<feature type="transmembrane region" description="Helical" evidence="1">
    <location>
        <begin position="302"/>
        <end position="322"/>
    </location>
</feature>
<organism evidence="2 3">
    <name type="scientific">Candidatus Nomurabacteria bacterium GW2011_GWA2_40_9</name>
    <dbReference type="NCBI Taxonomy" id="1618734"/>
    <lineage>
        <taxon>Bacteria</taxon>
        <taxon>Candidatus Nomuraibacteriota</taxon>
    </lineage>
</organism>